<feature type="compositionally biased region" description="Basic residues" evidence="1">
    <location>
        <begin position="292"/>
        <end position="301"/>
    </location>
</feature>
<name>A0A6A5BRA6_NAEFO</name>
<dbReference type="OrthoDB" id="10364075at2759"/>
<reference evidence="2 3" key="1">
    <citation type="journal article" date="2019" name="Sci. Rep.">
        <title>Nanopore sequencing improves the draft genome of the human pathogenic amoeba Naegleria fowleri.</title>
        <authorList>
            <person name="Liechti N."/>
            <person name="Schurch N."/>
            <person name="Bruggmann R."/>
            <person name="Wittwer M."/>
        </authorList>
    </citation>
    <scope>NUCLEOTIDE SEQUENCE [LARGE SCALE GENOMIC DNA]</scope>
    <source>
        <strain evidence="2 3">ATCC 30894</strain>
    </source>
</reference>
<dbReference type="EMBL" id="VFQX01000023">
    <property type="protein sequence ID" value="KAF0979697.1"/>
    <property type="molecule type" value="Genomic_DNA"/>
</dbReference>
<dbReference type="VEuPathDB" id="AmoebaDB:NF0080920"/>
<feature type="compositionally biased region" description="Polar residues" evidence="1">
    <location>
        <begin position="116"/>
        <end position="133"/>
    </location>
</feature>
<dbReference type="RefSeq" id="XP_044564410.1">
    <property type="nucleotide sequence ID" value="XM_044704303.1"/>
</dbReference>
<dbReference type="AlphaFoldDB" id="A0A6A5BRA6"/>
<protein>
    <submittedName>
        <fullName evidence="2">Uncharacterized protein</fullName>
    </submittedName>
</protein>
<feature type="compositionally biased region" description="Low complexity" evidence="1">
    <location>
        <begin position="12"/>
        <end position="25"/>
    </location>
</feature>
<dbReference type="VEuPathDB" id="AmoebaDB:NfTy_029810"/>
<proteinExistence type="predicted"/>
<evidence type="ECO:0000313" key="3">
    <source>
        <dbReference type="Proteomes" id="UP000444721"/>
    </source>
</evidence>
<feature type="region of interest" description="Disordered" evidence="1">
    <location>
        <begin position="90"/>
        <end position="133"/>
    </location>
</feature>
<keyword evidence="3" id="KW-1185">Reference proteome</keyword>
<feature type="region of interest" description="Disordered" evidence="1">
    <location>
        <begin position="12"/>
        <end position="54"/>
    </location>
</feature>
<sequence>MVLKNLIPFLKSSSSSSTTNSSTTSPQLPSQQPYPPFISSLPISPRDHQEQNDHVAAVQAVSGVPMSIQTPNFGSSPQGAWTFGQAVMSSASSSSSSRRTKRSCSVATAPEHAHRNVNNIQNGNGFSNPNGVPSSLPSNINDMVFTPKASYVARKTNEERKKELLQDFEMRKVIVYSNCKRLRALLDVLIERARPHQIQNVSYVLAQISIVNSTGLSPTTETDLKIVKQELNSINLEVFRLSLLLSESCKREYITEEELLNDPQIGNLGCESVILKILLRELSEMEKELERMHRKCRANKKKPQETPPPQPQKKSGFFGRRRNMSALERPTSMVVEKYNQRRNSLDFYRSPTLEELGQETMNKVKERVAVCQFRTVTKELHLDNGIELILQKRLEEMKTKLANTSPFDIDIYNPLPSRRELLSEEYWKKFLENHMGFSDVEFARPLSNFMDRIAHEGDVVTMTMTTTTSKNSSSRE</sequence>
<evidence type="ECO:0000256" key="1">
    <source>
        <dbReference type="SAM" id="MobiDB-lite"/>
    </source>
</evidence>
<dbReference type="Proteomes" id="UP000444721">
    <property type="component" value="Unassembled WGS sequence"/>
</dbReference>
<dbReference type="GeneID" id="68108583"/>
<feature type="region of interest" description="Disordered" evidence="1">
    <location>
        <begin position="290"/>
        <end position="321"/>
    </location>
</feature>
<dbReference type="OMA" id="GCESVIL"/>
<evidence type="ECO:0000313" key="2">
    <source>
        <dbReference type="EMBL" id="KAF0979697.1"/>
    </source>
</evidence>
<comment type="caution">
    <text evidence="2">The sequence shown here is derived from an EMBL/GenBank/DDBJ whole genome shotgun (WGS) entry which is preliminary data.</text>
</comment>
<dbReference type="VEuPathDB" id="AmoebaDB:FDP41_001365"/>
<accession>A0A6A5BRA6</accession>
<organism evidence="2 3">
    <name type="scientific">Naegleria fowleri</name>
    <name type="common">Brain eating amoeba</name>
    <dbReference type="NCBI Taxonomy" id="5763"/>
    <lineage>
        <taxon>Eukaryota</taxon>
        <taxon>Discoba</taxon>
        <taxon>Heterolobosea</taxon>
        <taxon>Tetramitia</taxon>
        <taxon>Eutetramitia</taxon>
        <taxon>Vahlkampfiidae</taxon>
        <taxon>Naegleria</taxon>
    </lineage>
</organism>
<gene>
    <name evidence="2" type="ORF">FDP41_001365</name>
</gene>